<protein>
    <recommendedName>
        <fullName evidence="2">Uracil-DNA glycosylase-like domain-containing protein</fullName>
    </recommendedName>
</protein>
<dbReference type="EMBL" id="FWDM01000025">
    <property type="protein sequence ID" value="SLM14130.1"/>
    <property type="molecule type" value="Genomic_DNA"/>
</dbReference>
<evidence type="ECO:0000313" key="1">
    <source>
        <dbReference type="EMBL" id="SLM14130.1"/>
    </source>
</evidence>
<name>A0A3P3XJW5_9SPIR</name>
<evidence type="ECO:0008006" key="2">
    <source>
        <dbReference type="Google" id="ProtNLM"/>
    </source>
</evidence>
<sequence>MTDTQFARFCDVREKIRLYISSISENAQWILEAQRTVYNARGYYEADLETPVVYNLALEDITAKSEPRFIIVADNPGIQEQKAKNHRYLVGQSGKLAVSWFRENLGIDFRSSTLIINKTPIHTPKTAELRLLVRAAGSRSDELADLLVDSQREMARFAFDLLEILECPLWVSGIGELRPKGIFRPWAEELRALCLGAPFELRERVWLFRHFSMNQFAIEYANARRAMMVDPKEAQNTQKASRVPNPGVSDPGATYAMLAEIGRKNRTTILGF</sequence>
<proteinExistence type="predicted"/>
<accession>A0A3P3XJW5</accession>
<reference evidence="1" key="1">
    <citation type="submission" date="2017-02" db="EMBL/GenBank/DDBJ databases">
        <authorList>
            <person name="Regsiter A."/>
            <person name="William W."/>
        </authorList>
    </citation>
    <scope>NUCLEOTIDE SEQUENCE</scope>
    <source>
        <strain evidence="1">Bib</strain>
    </source>
</reference>
<organism evidence="1">
    <name type="scientific">uncultured spirochete</name>
    <dbReference type="NCBI Taxonomy" id="156406"/>
    <lineage>
        <taxon>Bacteria</taxon>
        <taxon>Pseudomonadati</taxon>
        <taxon>Spirochaetota</taxon>
        <taxon>Spirochaetia</taxon>
        <taxon>Spirochaetales</taxon>
        <taxon>environmental samples</taxon>
    </lineage>
</organism>
<dbReference type="AlphaFoldDB" id="A0A3P3XJW5"/>
<gene>
    <name evidence="1" type="ORF">SPIROBIBN47_310040</name>
</gene>